<evidence type="ECO:0000313" key="3">
    <source>
        <dbReference type="Proteomes" id="UP000008461"/>
    </source>
</evidence>
<dbReference type="KEGG" id="hhy:Halhy_6444"/>
<dbReference type="eggNOG" id="ENOG5032WZB">
    <property type="taxonomic scope" value="Bacteria"/>
</dbReference>
<keyword evidence="1" id="KW-0472">Membrane</keyword>
<keyword evidence="1" id="KW-0812">Transmembrane</keyword>
<evidence type="ECO:0008006" key="4">
    <source>
        <dbReference type="Google" id="ProtNLM"/>
    </source>
</evidence>
<dbReference type="EMBL" id="CP002691">
    <property type="protein sequence ID" value="AEE54262.1"/>
    <property type="molecule type" value="Genomic_DNA"/>
</dbReference>
<sequence length="227" mass="25133">MKTSFAKTAAFAAILSCPIALLSLGLVFGAFNWDFDVAFNPAKAIAYQPDPSKMLHYGWLLDILGYYLLWVPLAIYLGQWLSTKSTLYSELFTFCGKGYILCGGLGAAILAGTSEPIFSAYQTGATSAEQAAVFANTFHEVFDGIWNQFAMLLAAVWLMGIGWLMRPERPWLAWMTSLIGIASLVDFLGMALRMEMVSTIGLNIYLWLGPIWALWMGIDLLRRKAIT</sequence>
<name>F4KR75_HALH1</name>
<dbReference type="Proteomes" id="UP000008461">
    <property type="component" value="Chromosome"/>
</dbReference>
<evidence type="ECO:0000256" key="1">
    <source>
        <dbReference type="SAM" id="Phobius"/>
    </source>
</evidence>
<proteinExistence type="predicted"/>
<protein>
    <recommendedName>
        <fullName evidence="4">DUF4386 domain-containing protein</fullName>
    </recommendedName>
</protein>
<reference key="2">
    <citation type="submission" date="2011-04" db="EMBL/GenBank/DDBJ databases">
        <title>Complete sequence of chromosome of Haliscomenobacter hydrossis DSM 1100.</title>
        <authorList>
            <consortium name="US DOE Joint Genome Institute (JGI-PGF)"/>
            <person name="Lucas S."/>
            <person name="Han J."/>
            <person name="Lapidus A."/>
            <person name="Bruce D."/>
            <person name="Goodwin L."/>
            <person name="Pitluck S."/>
            <person name="Peters L."/>
            <person name="Kyrpides N."/>
            <person name="Mavromatis K."/>
            <person name="Ivanova N."/>
            <person name="Ovchinnikova G."/>
            <person name="Pagani I."/>
            <person name="Daligault H."/>
            <person name="Detter J.C."/>
            <person name="Han C."/>
            <person name="Land M."/>
            <person name="Hauser L."/>
            <person name="Markowitz V."/>
            <person name="Cheng J.-F."/>
            <person name="Hugenholtz P."/>
            <person name="Woyke T."/>
            <person name="Wu D."/>
            <person name="Verbarg S."/>
            <person name="Frueling A."/>
            <person name="Brambilla E."/>
            <person name="Klenk H.-P."/>
            <person name="Eisen J.A."/>
        </authorList>
    </citation>
    <scope>NUCLEOTIDE SEQUENCE</scope>
    <source>
        <strain>DSM 1100</strain>
    </source>
</reference>
<dbReference type="RefSeq" id="WP_013768780.1">
    <property type="nucleotide sequence ID" value="NC_015510.1"/>
</dbReference>
<keyword evidence="1" id="KW-1133">Transmembrane helix</keyword>
<accession>F4KR75</accession>
<dbReference type="HOGENOM" id="CLU_1188199_0_0_10"/>
<dbReference type="OrthoDB" id="662235at2"/>
<reference evidence="2 3" key="1">
    <citation type="journal article" date="2011" name="Stand. Genomic Sci.">
        <title>Complete genome sequence of Haliscomenobacter hydrossis type strain (O).</title>
        <authorList>
            <consortium name="US DOE Joint Genome Institute (JGI-PGF)"/>
            <person name="Daligault H."/>
            <person name="Lapidus A."/>
            <person name="Zeytun A."/>
            <person name="Nolan M."/>
            <person name="Lucas S."/>
            <person name="Del Rio T.G."/>
            <person name="Tice H."/>
            <person name="Cheng J.F."/>
            <person name="Tapia R."/>
            <person name="Han C."/>
            <person name="Goodwin L."/>
            <person name="Pitluck S."/>
            <person name="Liolios K."/>
            <person name="Pagani I."/>
            <person name="Ivanova N."/>
            <person name="Huntemann M."/>
            <person name="Mavromatis K."/>
            <person name="Mikhailova N."/>
            <person name="Pati A."/>
            <person name="Chen A."/>
            <person name="Palaniappan K."/>
            <person name="Land M."/>
            <person name="Hauser L."/>
            <person name="Brambilla E.M."/>
            <person name="Rohde M."/>
            <person name="Verbarg S."/>
            <person name="Goker M."/>
            <person name="Bristow J."/>
            <person name="Eisen J.A."/>
            <person name="Markowitz V."/>
            <person name="Hugenholtz P."/>
            <person name="Kyrpides N.C."/>
            <person name="Klenk H.P."/>
            <person name="Woyke T."/>
        </authorList>
    </citation>
    <scope>NUCLEOTIDE SEQUENCE [LARGE SCALE GENOMIC DNA]</scope>
    <source>
        <strain evidence="3">ATCC 27775 / DSM 1100 / LMG 10767 / O</strain>
    </source>
</reference>
<feature type="transmembrane region" description="Helical" evidence="1">
    <location>
        <begin position="145"/>
        <end position="164"/>
    </location>
</feature>
<evidence type="ECO:0000313" key="2">
    <source>
        <dbReference type="EMBL" id="AEE54262.1"/>
    </source>
</evidence>
<dbReference type="AlphaFoldDB" id="F4KR75"/>
<feature type="transmembrane region" description="Helical" evidence="1">
    <location>
        <begin position="57"/>
        <end position="79"/>
    </location>
</feature>
<keyword evidence="3" id="KW-1185">Reference proteome</keyword>
<organism evidence="2 3">
    <name type="scientific">Haliscomenobacter hydrossis (strain ATCC 27775 / DSM 1100 / LMG 10767 / O)</name>
    <dbReference type="NCBI Taxonomy" id="760192"/>
    <lineage>
        <taxon>Bacteria</taxon>
        <taxon>Pseudomonadati</taxon>
        <taxon>Bacteroidota</taxon>
        <taxon>Saprospiria</taxon>
        <taxon>Saprospirales</taxon>
        <taxon>Haliscomenobacteraceae</taxon>
        <taxon>Haliscomenobacter</taxon>
    </lineage>
</organism>
<feature type="transmembrane region" description="Helical" evidence="1">
    <location>
        <begin position="171"/>
        <end position="192"/>
    </location>
</feature>
<feature type="transmembrane region" description="Helical" evidence="1">
    <location>
        <begin position="91"/>
        <end position="111"/>
    </location>
</feature>
<feature type="transmembrane region" description="Helical" evidence="1">
    <location>
        <begin position="204"/>
        <end position="221"/>
    </location>
</feature>
<gene>
    <name evidence="2" type="ordered locus">Halhy_6444</name>
</gene>